<name>A0AAE1AYR1_9GAST</name>
<accession>A0AAE1AYR1</accession>
<protein>
    <submittedName>
        <fullName evidence="2">Uncharacterized protein</fullName>
    </submittedName>
</protein>
<sequence length="74" mass="7981">MYLYMYGDGVAPQGVSQLAPAPRPGLEFIGKARAGSGQLVAEYRGQPLVGTCSQGHWEGHVRTRPKQGRQGKVK</sequence>
<evidence type="ECO:0000313" key="2">
    <source>
        <dbReference type="EMBL" id="KAK3796353.1"/>
    </source>
</evidence>
<reference evidence="2" key="1">
    <citation type="journal article" date="2023" name="G3 (Bethesda)">
        <title>A reference genome for the long-term kleptoplast-retaining sea slug Elysia crispata morphotype clarki.</title>
        <authorList>
            <person name="Eastman K.E."/>
            <person name="Pendleton A.L."/>
            <person name="Shaikh M.A."/>
            <person name="Suttiyut T."/>
            <person name="Ogas R."/>
            <person name="Tomko P."/>
            <person name="Gavelis G."/>
            <person name="Widhalm J.R."/>
            <person name="Wisecaver J.H."/>
        </authorList>
    </citation>
    <scope>NUCLEOTIDE SEQUENCE</scope>
    <source>
        <strain evidence="2">ECLA1</strain>
    </source>
</reference>
<feature type="region of interest" description="Disordered" evidence="1">
    <location>
        <begin position="54"/>
        <end position="74"/>
    </location>
</feature>
<organism evidence="2 3">
    <name type="scientific">Elysia crispata</name>
    <name type="common">lettuce slug</name>
    <dbReference type="NCBI Taxonomy" id="231223"/>
    <lineage>
        <taxon>Eukaryota</taxon>
        <taxon>Metazoa</taxon>
        <taxon>Spiralia</taxon>
        <taxon>Lophotrochozoa</taxon>
        <taxon>Mollusca</taxon>
        <taxon>Gastropoda</taxon>
        <taxon>Heterobranchia</taxon>
        <taxon>Euthyneura</taxon>
        <taxon>Panpulmonata</taxon>
        <taxon>Sacoglossa</taxon>
        <taxon>Placobranchoidea</taxon>
        <taxon>Plakobranchidae</taxon>
        <taxon>Elysia</taxon>
    </lineage>
</organism>
<evidence type="ECO:0000256" key="1">
    <source>
        <dbReference type="SAM" id="MobiDB-lite"/>
    </source>
</evidence>
<dbReference type="EMBL" id="JAWDGP010000883">
    <property type="protein sequence ID" value="KAK3796353.1"/>
    <property type="molecule type" value="Genomic_DNA"/>
</dbReference>
<evidence type="ECO:0000313" key="3">
    <source>
        <dbReference type="Proteomes" id="UP001283361"/>
    </source>
</evidence>
<feature type="compositionally biased region" description="Basic residues" evidence="1">
    <location>
        <begin position="62"/>
        <end position="74"/>
    </location>
</feature>
<dbReference type="Proteomes" id="UP001283361">
    <property type="component" value="Unassembled WGS sequence"/>
</dbReference>
<comment type="caution">
    <text evidence="2">The sequence shown here is derived from an EMBL/GenBank/DDBJ whole genome shotgun (WGS) entry which is preliminary data.</text>
</comment>
<gene>
    <name evidence="2" type="ORF">RRG08_026611</name>
</gene>
<dbReference type="AlphaFoldDB" id="A0AAE1AYR1"/>
<keyword evidence="3" id="KW-1185">Reference proteome</keyword>
<proteinExistence type="predicted"/>